<feature type="compositionally biased region" description="Polar residues" evidence="3">
    <location>
        <begin position="1177"/>
        <end position="1188"/>
    </location>
</feature>
<feature type="region of interest" description="Disordered" evidence="3">
    <location>
        <begin position="1094"/>
        <end position="1120"/>
    </location>
</feature>
<evidence type="ECO:0000259" key="4">
    <source>
        <dbReference type="SMART" id="SM00543"/>
    </source>
</evidence>
<protein>
    <submittedName>
        <fullName evidence="5">Nonsense-mediated mRNA decay factor</fullName>
    </submittedName>
</protein>
<feature type="region of interest" description="Disordered" evidence="3">
    <location>
        <begin position="1"/>
        <end position="53"/>
    </location>
</feature>
<dbReference type="AlphaFoldDB" id="A0A146F1M2"/>
<dbReference type="Pfam" id="PF04050">
    <property type="entry name" value="Upf2"/>
    <property type="match status" value="1"/>
</dbReference>
<dbReference type="PANTHER" id="PTHR12839">
    <property type="entry name" value="NONSENSE-MEDIATED MRNA DECAY PROTEIN 2 UP-FRAMESHIFT SUPPRESSOR 2"/>
    <property type="match status" value="1"/>
</dbReference>
<dbReference type="InterPro" id="IPR039762">
    <property type="entry name" value="Nmd2/UPF2"/>
</dbReference>
<feature type="region of interest" description="Disordered" evidence="3">
    <location>
        <begin position="255"/>
        <end position="286"/>
    </location>
</feature>
<evidence type="ECO:0000313" key="6">
    <source>
        <dbReference type="Proteomes" id="UP000075230"/>
    </source>
</evidence>
<dbReference type="GO" id="GO:0000184">
    <property type="term" value="P:nuclear-transcribed mRNA catabolic process, nonsense-mediated decay"/>
    <property type="evidence" value="ECO:0007669"/>
    <property type="project" value="InterPro"/>
</dbReference>
<proteinExistence type="predicted"/>
<dbReference type="InterPro" id="IPR007193">
    <property type="entry name" value="Upf2/Nmd2_C"/>
</dbReference>
<dbReference type="GO" id="GO:0035145">
    <property type="term" value="C:exon-exon junction complex"/>
    <property type="evidence" value="ECO:0007669"/>
    <property type="project" value="TreeGrafter"/>
</dbReference>
<feature type="region of interest" description="Disordered" evidence="3">
    <location>
        <begin position="344"/>
        <end position="363"/>
    </location>
</feature>
<dbReference type="Gene3D" id="4.10.80.160">
    <property type="match status" value="1"/>
</dbReference>
<feature type="compositionally biased region" description="Basic and acidic residues" evidence="3">
    <location>
        <begin position="505"/>
        <end position="529"/>
    </location>
</feature>
<dbReference type="VEuPathDB" id="FungiDB:ASPFODRAFT_56677"/>
<dbReference type="PANTHER" id="PTHR12839:SF7">
    <property type="entry name" value="REGULATOR OF NONSENSE TRANSCRIPTS 2"/>
    <property type="match status" value="1"/>
</dbReference>
<dbReference type="Proteomes" id="UP000075230">
    <property type="component" value="Unassembled WGS sequence"/>
</dbReference>
<feature type="region of interest" description="Disordered" evidence="3">
    <location>
        <begin position="990"/>
        <end position="1067"/>
    </location>
</feature>
<dbReference type="GO" id="GO:0003723">
    <property type="term" value="F:RNA binding"/>
    <property type="evidence" value="ECO:0007669"/>
    <property type="project" value="InterPro"/>
</dbReference>
<dbReference type="FunFam" id="1.25.40.180:FF:000052">
    <property type="entry name" value="Nonsense-mediated mRNA decay factor"/>
    <property type="match status" value="1"/>
</dbReference>
<sequence length="1214" mass="136562">MSPNPRIIPTTESTTLPRTHQHQPNDADADAPLHTQSSPEREQEDPSSRILGRSIKPPVVRHYSWSEEDRKHALQARLLETEGREMGFSEVRGHDGGVMGDDKSLDSALKKNTAFIKRLRTGINAAAQQTFLTDIRTLSLHKYLSEIISACYEGLCKLKSPGEIATGVEITSALHQRFGPAEFTRQIGWLLGRGLSTPDRGQLKALSQELREREEKERLSRHRVLLRVVTELWLVGVLKTLDDIEKPDDVGAKGKDGVVGIGGKATDGPVRRAPPSAGKDGEREPEPFPLEVLKDLLGHDRDHSNLPLAVLFVKSFSWDVLGVKMVEEGRKTVEADGATTTVNGDVEADATTAPEGDDPPLTSEKTQLRFKHILNRYLEDVKTHVVRDQRALAAQSRRNAEAYVKSGEIFEDRQANFEKQTKSLEKLVTNTQVLCEVLGVEMPALAEKEAADAGAGGGIGLVKASEYLRGQGEGAGIWEDEEERRFYENLVDLKGKVPAVLLEDGKKKKAEDEAGKKKEEDGTETEKTEAGQAQSAEEKAAADADDQSTAIASKTVGAQVDALLAKLPDLQTKDQVDQLALDFCFLNSKASRNRLIKAVSDVPKGRIDLLPLYSRLVATLGQYMPDIPQGITNYLDEEFRSLQRRKSKEFLGQVRMSNVRYLAELTKFGVVPEHIIFHCFKVSLDDFSRMNIEIIGHLLENCGRYLLRNPDTSPRMASFLETLGRKKTVQHLGQQERMIIENAVYYVDPPPRPAIQQKERTPMESYIRRLVYLDMNKRNYTKILKSIRKLHWEEQDVVDILERVFSKPVKVKYGNIHLLAILVSALYRYHQDFVIGVVDNILEQITLGLEQNDFKFNQKRIAEVKYLGELYNYKMIDSPVIFDTLYRIITFGHEGGTPMPGRINPLDLPDDFFRVRLVCTLLDTCGHCFDRGSAKKKLDFFLTFFQDPLPMDVDFLVQDTFSMTRPQWKLAADLAEATQIFSEAVAQNFKTQDAERPAEPDEDDAESSSSDEGLEEDVMLEEEDQESSDEAEVSGPNAEQNGDSESEDEEIFVTRQEEERDPEAEAEFDREFEKMMAESMESRKFERKGVFDIPLPMKRSGREAALETPPPEAPKPTNNTMAFSLMTKKGNKQQTRTIDLPSDSSFAVAMRSQQQADREEQQRIKNLVLNYEMTNEAETNTDVLQPQRSVPPIATPEWTNQARPGRLSDPGNSN</sequence>
<feature type="compositionally biased region" description="Acidic residues" evidence="3">
    <location>
        <begin position="1042"/>
        <end position="1051"/>
    </location>
</feature>
<evidence type="ECO:0000256" key="1">
    <source>
        <dbReference type="ARBA" id="ARBA00004496"/>
    </source>
</evidence>
<dbReference type="FunFam" id="1.25.40.180:FF:000037">
    <property type="entry name" value="Nonsense-mediated mRNA decay factor (Upf2)"/>
    <property type="match status" value="1"/>
</dbReference>
<evidence type="ECO:0000256" key="3">
    <source>
        <dbReference type="SAM" id="MobiDB-lite"/>
    </source>
</evidence>
<gene>
    <name evidence="5" type="ORF">RIB2604_00602310</name>
</gene>
<name>A0A146F1M2_ASPKA</name>
<reference evidence="5 6" key="1">
    <citation type="journal article" date="2016" name="DNA Res.">
        <title>Genome sequence of Aspergillus luchuensis NBRC 4314.</title>
        <authorList>
            <person name="Yamada O."/>
            <person name="Machida M."/>
            <person name="Hosoyama A."/>
            <person name="Goto M."/>
            <person name="Takahashi T."/>
            <person name="Futagami T."/>
            <person name="Yamagata Y."/>
            <person name="Takeuchi M."/>
            <person name="Kobayashi T."/>
            <person name="Koike H."/>
            <person name="Abe K."/>
            <person name="Asai K."/>
            <person name="Arita M."/>
            <person name="Fujita N."/>
            <person name="Fukuda K."/>
            <person name="Higa K."/>
            <person name="Horikawa H."/>
            <person name="Ishikawa T."/>
            <person name="Jinno K."/>
            <person name="Kato Y."/>
            <person name="Kirimura K."/>
            <person name="Mizutani O."/>
            <person name="Nakasone K."/>
            <person name="Sano M."/>
            <person name="Shiraishi Y."/>
            <person name="Tsukahara M."/>
            <person name="Gomi K."/>
        </authorList>
    </citation>
    <scope>NUCLEOTIDE SEQUENCE [LARGE SCALE GENOMIC DNA]</scope>
    <source>
        <strain evidence="5 6">RIB 2604</strain>
    </source>
</reference>
<evidence type="ECO:0000256" key="2">
    <source>
        <dbReference type="ARBA" id="ARBA00022490"/>
    </source>
</evidence>
<dbReference type="InterPro" id="IPR003890">
    <property type="entry name" value="MIF4G-like_typ-3"/>
</dbReference>
<feature type="compositionally biased region" description="Acidic residues" evidence="3">
    <location>
        <begin position="1012"/>
        <end position="1032"/>
    </location>
</feature>
<dbReference type="FunFam" id="1.25.40.180:FF:000047">
    <property type="entry name" value="Nonsense-mediated mRNA decay factor (Upf2)"/>
    <property type="match status" value="1"/>
</dbReference>
<dbReference type="Pfam" id="PF02854">
    <property type="entry name" value="MIF4G"/>
    <property type="match status" value="2"/>
</dbReference>
<reference evidence="6" key="2">
    <citation type="submission" date="2016-02" db="EMBL/GenBank/DDBJ databases">
        <title>Genome sequencing of Aspergillus luchuensis NBRC 4314.</title>
        <authorList>
            <person name="Yamada O."/>
        </authorList>
    </citation>
    <scope>NUCLEOTIDE SEQUENCE [LARGE SCALE GENOMIC DNA]</scope>
    <source>
        <strain evidence="6">RIB 2604</strain>
    </source>
</reference>
<dbReference type="GO" id="GO:0005737">
    <property type="term" value="C:cytoplasm"/>
    <property type="evidence" value="ECO:0007669"/>
    <property type="project" value="UniProtKB-SubCell"/>
</dbReference>
<accession>A0A146F1M2</accession>
<comment type="subcellular location">
    <subcellularLocation>
        <location evidence="1">Cytoplasm</location>
    </subcellularLocation>
</comment>
<organism evidence="5 6">
    <name type="scientific">Aspergillus kawachii</name>
    <name type="common">White koji mold</name>
    <name type="synonym">Aspergillus awamori var. kawachi</name>
    <dbReference type="NCBI Taxonomy" id="1069201"/>
    <lineage>
        <taxon>Eukaryota</taxon>
        <taxon>Fungi</taxon>
        <taxon>Dikarya</taxon>
        <taxon>Ascomycota</taxon>
        <taxon>Pezizomycotina</taxon>
        <taxon>Eurotiomycetes</taxon>
        <taxon>Eurotiomycetidae</taxon>
        <taxon>Eurotiales</taxon>
        <taxon>Aspergillaceae</taxon>
        <taxon>Aspergillus</taxon>
        <taxon>Aspergillus subgen. Circumdati</taxon>
    </lineage>
</organism>
<feature type="domain" description="MIF4G" evidence="4">
    <location>
        <begin position="560"/>
        <end position="750"/>
    </location>
</feature>
<keyword evidence="2" id="KW-0963">Cytoplasm</keyword>
<dbReference type="SUPFAM" id="SSF48371">
    <property type="entry name" value="ARM repeat"/>
    <property type="match status" value="2"/>
</dbReference>
<feature type="compositionally biased region" description="Polar residues" evidence="3">
    <location>
        <begin position="10"/>
        <end position="24"/>
    </location>
</feature>
<dbReference type="InterPro" id="IPR016024">
    <property type="entry name" value="ARM-type_fold"/>
</dbReference>
<feature type="domain" description="MIF4G" evidence="4">
    <location>
        <begin position="765"/>
        <end position="967"/>
    </location>
</feature>
<evidence type="ECO:0000313" key="5">
    <source>
        <dbReference type="EMBL" id="GAT19651.1"/>
    </source>
</evidence>
<dbReference type="SMART" id="SM00543">
    <property type="entry name" value="MIF4G"/>
    <property type="match status" value="2"/>
</dbReference>
<dbReference type="Gene3D" id="1.25.40.180">
    <property type="match status" value="3"/>
</dbReference>
<dbReference type="FunFam" id="4.10.80.160:FF:000001">
    <property type="entry name" value="Nonsense-mediated mRNA decay factor (Upf2)"/>
    <property type="match status" value="1"/>
</dbReference>
<dbReference type="EMBL" id="BCWF01000006">
    <property type="protein sequence ID" value="GAT19651.1"/>
    <property type="molecule type" value="Genomic_DNA"/>
</dbReference>
<feature type="region of interest" description="Disordered" evidence="3">
    <location>
        <begin position="1177"/>
        <end position="1214"/>
    </location>
</feature>
<comment type="caution">
    <text evidence="5">The sequence shown here is derived from an EMBL/GenBank/DDBJ whole genome shotgun (WGS) entry which is preliminary data.</text>
</comment>
<feature type="region of interest" description="Disordered" evidence="3">
    <location>
        <begin position="505"/>
        <end position="547"/>
    </location>
</feature>